<dbReference type="GO" id="GO:0008233">
    <property type="term" value="F:peptidase activity"/>
    <property type="evidence" value="ECO:0007669"/>
    <property type="project" value="UniProtKB-KW"/>
</dbReference>
<dbReference type="Proteomes" id="UP000318437">
    <property type="component" value="Unassembled WGS sequence"/>
</dbReference>
<dbReference type="InterPro" id="IPR043202">
    <property type="entry name" value="Band-7_stomatin-like"/>
</dbReference>
<sequence length="367" mass="41182">MLFKQVKIRSYEVGLYFRDGEFQRLLTKGRYWLFDPLWKVRVDVVSQRDPLITHDKLDVIAKSGALTGVAQVVDLKDYERGLVWIEGRFSHVLPPGLCAYWTGFKDVRIEVVNARDVRLQHGDLKTIVRSPYAAQVLDICVVERNHVGVSFQDGDYVETLAPGQYAFWKNVADSKVVEVDMREQALDVAGQEIMTADKVTLRMNALVTYRITDARKAVTVTDGATQSLYREAQLALRAVVGTRDLDSFLTDKVAVTNEFEEQVRQRAGDLGLEIVSVGVRDVILPGDMKDLMNKVTEAKKAAEANLIFRREETAAMRSQANTAKLLADNPTLMRLRELEVLEKVASSGKLNVVLGEKGLADRVVNLL</sequence>
<evidence type="ECO:0000256" key="1">
    <source>
        <dbReference type="ARBA" id="ARBA00004167"/>
    </source>
</evidence>
<dbReference type="GO" id="GO:0098552">
    <property type="term" value="C:side of membrane"/>
    <property type="evidence" value="ECO:0007669"/>
    <property type="project" value="UniProtKB-ARBA"/>
</dbReference>
<dbReference type="FunFam" id="3.30.479.30:FF:000004">
    <property type="entry name" value="Putative membrane protease family, stomatin"/>
    <property type="match status" value="1"/>
</dbReference>
<dbReference type="RefSeq" id="WP_146452631.1">
    <property type="nucleotide sequence ID" value="NZ_SJPS01000008.1"/>
</dbReference>
<feature type="domain" description="Band 7" evidence="3">
    <location>
        <begin position="70"/>
        <end position="296"/>
    </location>
</feature>
<dbReference type="Gene3D" id="3.30.479.30">
    <property type="entry name" value="Band 7 domain"/>
    <property type="match status" value="1"/>
</dbReference>
<dbReference type="SMART" id="SM00244">
    <property type="entry name" value="PHB"/>
    <property type="match status" value="1"/>
</dbReference>
<evidence type="ECO:0000259" key="3">
    <source>
        <dbReference type="SMART" id="SM00244"/>
    </source>
</evidence>
<dbReference type="Pfam" id="PF01145">
    <property type="entry name" value="Band_7"/>
    <property type="match status" value="1"/>
</dbReference>
<keyword evidence="4" id="KW-0645">Protease</keyword>
<dbReference type="InterPro" id="IPR001107">
    <property type="entry name" value="Band_7"/>
</dbReference>
<accession>A0A5C6CF22</accession>
<comment type="similarity">
    <text evidence="2">Belongs to the band 7/mec-2 family.</text>
</comment>
<dbReference type="AlphaFoldDB" id="A0A5C6CF22"/>
<gene>
    <name evidence="4" type="ORF">Pla144_43410</name>
</gene>
<evidence type="ECO:0000313" key="4">
    <source>
        <dbReference type="EMBL" id="TWU21906.1"/>
    </source>
</evidence>
<evidence type="ECO:0000313" key="5">
    <source>
        <dbReference type="Proteomes" id="UP000318437"/>
    </source>
</evidence>
<dbReference type="EMBL" id="SJPS01000008">
    <property type="protein sequence ID" value="TWU21906.1"/>
    <property type="molecule type" value="Genomic_DNA"/>
</dbReference>
<dbReference type="OrthoDB" id="5501731at2"/>
<keyword evidence="4" id="KW-0378">Hydrolase</keyword>
<proteinExistence type="inferred from homology"/>
<keyword evidence="5" id="KW-1185">Reference proteome</keyword>
<protein>
    <submittedName>
        <fullName evidence="4">FtsH protease regulator HflK</fullName>
    </submittedName>
</protein>
<dbReference type="GO" id="GO:0005886">
    <property type="term" value="C:plasma membrane"/>
    <property type="evidence" value="ECO:0007669"/>
    <property type="project" value="InterPro"/>
</dbReference>
<evidence type="ECO:0000256" key="2">
    <source>
        <dbReference type="ARBA" id="ARBA00008164"/>
    </source>
</evidence>
<reference evidence="4 5" key="1">
    <citation type="submission" date="2019-02" db="EMBL/GenBank/DDBJ databases">
        <title>Deep-cultivation of Planctomycetes and their phenomic and genomic characterization uncovers novel biology.</title>
        <authorList>
            <person name="Wiegand S."/>
            <person name="Jogler M."/>
            <person name="Boedeker C."/>
            <person name="Pinto D."/>
            <person name="Vollmers J."/>
            <person name="Rivas-Marin E."/>
            <person name="Kohn T."/>
            <person name="Peeters S.H."/>
            <person name="Heuer A."/>
            <person name="Rast P."/>
            <person name="Oberbeckmann S."/>
            <person name="Bunk B."/>
            <person name="Jeske O."/>
            <person name="Meyerdierks A."/>
            <person name="Storesund J.E."/>
            <person name="Kallscheuer N."/>
            <person name="Luecker S."/>
            <person name="Lage O.M."/>
            <person name="Pohl T."/>
            <person name="Merkel B.J."/>
            <person name="Hornburger P."/>
            <person name="Mueller R.-W."/>
            <person name="Bruemmer F."/>
            <person name="Labrenz M."/>
            <person name="Spormann A.M."/>
            <person name="Op Den Camp H."/>
            <person name="Overmann J."/>
            <person name="Amann R."/>
            <person name="Jetten M.S.M."/>
            <person name="Mascher T."/>
            <person name="Medema M.H."/>
            <person name="Devos D.P."/>
            <person name="Kaster A.-K."/>
            <person name="Ovreas L."/>
            <person name="Rohde M."/>
            <person name="Galperin M.Y."/>
            <person name="Jogler C."/>
        </authorList>
    </citation>
    <scope>NUCLEOTIDE SEQUENCE [LARGE SCALE GENOMIC DNA]</scope>
    <source>
        <strain evidence="4 5">Pla144</strain>
    </source>
</reference>
<organism evidence="4 5">
    <name type="scientific">Bythopirellula polymerisocia</name>
    <dbReference type="NCBI Taxonomy" id="2528003"/>
    <lineage>
        <taxon>Bacteria</taxon>
        <taxon>Pseudomonadati</taxon>
        <taxon>Planctomycetota</taxon>
        <taxon>Planctomycetia</taxon>
        <taxon>Pirellulales</taxon>
        <taxon>Lacipirellulaceae</taxon>
        <taxon>Bythopirellula</taxon>
    </lineage>
</organism>
<comment type="caution">
    <text evidence="4">The sequence shown here is derived from an EMBL/GenBank/DDBJ whole genome shotgun (WGS) entry which is preliminary data.</text>
</comment>
<dbReference type="SUPFAM" id="SSF117892">
    <property type="entry name" value="Band 7/SPFH domain"/>
    <property type="match status" value="1"/>
</dbReference>
<dbReference type="PANTHER" id="PTHR10264:SF83">
    <property type="entry name" value="BLL5629 PROTEIN"/>
    <property type="match status" value="1"/>
</dbReference>
<comment type="subcellular location">
    <subcellularLocation>
        <location evidence="1">Membrane</location>
        <topology evidence="1">Single-pass membrane protein</topology>
    </subcellularLocation>
</comment>
<name>A0A5C6CF22_9BACT</name>
<dbReference type="PANTHER" id="PTHR10264">
    <property type="entry name" value="BAND 7 PROTEIN-RELATED"/>
    <property type="match status" value="1"/>
</dbReference>
<dbReference type="InterPro" id="IPR036013">
    <property type="entry name" value="Band_7/SPFH_dom_sf"/>
</dbReference>
<dbReference type="CDD" id="cd13438">
    <property type="entry name" value="SPFH_eoslipins_u2"/>
    <property type="match status" value="1"/>
</dbReference>
<dbReference type="GO" id="GO:0006508">
    <property type="term" value="P:proteolysis"/>
    <property type="evidence" value="ECO:0007669"/>
    <property type="project" value="UniProtKB-KW"/>
</dbReference>